<feature type="compositionally biased region" description="Low complexity" evidence="1">
    <location>
        <begin position="428"/>
        <end position="437"/>
    </location>
</feature>
<comment type="caution">
    <text evidence="4">The sequence shown here is derived from an EMBL/GenBank/DDBJ whole genome shotgun (WGS) entry which is preliminary data.</text>
</comment>
<dbReference type="Proteomes" id="UP001501598">
    <property type="component" value="Unassembled WGS sequence"/>
</dbReference>
<keyword evidence="5" id="KW-1185">Reference proteome</keyword>
<dbReference type="InterPro" id="IPR003399">
    <property type="entry name" value="Mce/MlaD"/>
</dbReference>
<dbReference type="PROSITE" id="PS51257">
    <property type="entry name" value="PROKAR_LIPOPROTEIN"/>
    <property type="match status" value="1"/>
</dbReference>
<dbReference type="InterPro" id="IPR024516">
    <property type="entry name" value="Mce_C"/>
</dbReference>
<accession>A0ABP8RV15</accession>
<organism evidence="4 5">
    <name type="scientific">Pseudonocardia xishanensis</name>
    <dbReference type="NCBI Taxonomy" id="630995"/>
    <lineage>
        <taxon>Bacteria</taxon>
        <taxon>Bacillati</taxon>
        <taxon>Actinomycetota</taxon>
        <taxon>Actinomycetes</taxon>
        <taxon>Pseudonocardiales</taxon>
        <taxon>Pseudonocardiaceae</taxon>
        <taxon>Pseudonocardia</taxon>
    </lineage>
</organism>
<feature type="region of interest" description="Disordered" evidence="1">
    <location>
        <begin position="395"/>
        <end position="455"/>
    </location>
</feature>
<sequence>MKRLAAVLATASVALSGCGVLSGGLRGVELPGGADLGDSPYSVTIEFPDVVDLVPQSLVKVADVNVGTVRSIDVDPQSWNARVTVAVNGAVALPADATARVRTTSLLGEKFVELAAPTQGAGSTVSSTSGPMVGSASSASGSMVGSASSASVGRLADGATIPLDRAGRAVEVEEVFGALSLLLNGGGVAQIKTISTELNTALTGREPQIRSLLDNLDTLVGALDDRKGEITRALDGINRLSATLNDRRPQIANALDNLEPGLAELESQRGRLVDMLRALDRLSGTATDTINRSRDDVLADLRALQPTLRKLAESGQDLPNSLQLLGSFPFTDAAQDAFAGDYANLYVRVDLDAKNLLDNLIRARTPLSPDLPILGRLPPTAQLLAPLVGGNGTEPQLPLLGSVPTTAGRAQGSTATPPTATPVPPGPTDGSGDPGAPTGSGGRGGLLGGLLGGGR</sequence>
<dbReference type="EMBL" id="BAABGT010000038">
    <property type="protein sequence ID" value="GAA4547882.1"/>
    <property type="molecule type" value="Genomic_DNA"/>
</dbReference>
<dbReference type="RefSeq" id="WP_345418617.1">
    <property type="nucleotide sequence ID" value="NZ_BAABGT010000038.1"/>
</dbReference>
<feature type="domain" description="Mammalian cell entry C-terminal" evidence="3">
    <location>
        <begin position="153"/>
        <end position="334"/>
    </location>
</feature>
<dbReference type="PANTHER" id="PTHR33371:SF15">
    <property type="entry name" value="LIPOPROTEIN LPRN"/>
    <property type="match status" value="1"/>
</dbReference>
<evidence type="ECO:0000313" key="5">
    <source>
        <dbReference type="Proteomes" id="UP001501598"/>
    </source>
</evidence>
<feature type="domain" description="Mce/MlaD" evidence="2">
    <location>
        <begin position="40"/>
        <end position="115"/>
    </location>
</feature>
<reference evidence="5" key="1">
    <citation type="journal article" date="2019" name="Int. J. Syst. Evol. Microbiol.">
        <title>The Global Catalogue of Microorganisms (GCM) 10K type strain sequencing project: providing services to taxonomists for standard genome sequencing and annotation.</title>
        <authorList>
            <consortium name="The Broad Institute Genomics Platform"/>
            <consortium name="The Broad Institute Genome Sequencing Center for Infectious Disease"/>
            <person name="Wu L."/>
            <person name="Ma J."/>
        </authorList>
    </citation>
    <scope>NUCLEOTIDE SEQUENCE [LARGE SCALE GENOMIC DNA]</scope>
    <source>
        <strain evidence="5">JCM 17906</strain>
    </source>
</reference>
<feature type="compositionally biased region" description="Gly residues" evidence="1">
    <location>
        <begin position="438"/>
        <end position="455"/>
    </location>
</feature>
<evidence type="ECO:0000256" key="1">
    <source>
        <dbReference type="SAM" id="MobiDB-lite"/>
    </source>
</evidence>
<proteinExistence type="predicted"/>
<name>A0ABP8RV15_9PSEU</name>
<dbReference type="InterPro" id="IPR052336">
    <property type="entry name" value="MlaD_Phospholipid_Transporter"/>
</dbReference>
<dbReference type="Pfam" id="PF02470">
    <property type="entry name" value="MlaD"/>
    <property type="match status" value="1"/>
</dbReference>
<protein>
    <submittedName>
        <fullName evidence="4">MCE family protein</fullName>
    </submittedName>
</protein>
<evidence type="ECO:0000259" key="2">
    <source>
        <dbReference type="Pfam" id="PF02470"/>
    </source>
</evidence>
<evidence type="ECO:0000313" key="4">
    <source>
        <dbReference type="EMBL" id="GAA4547882.1"/>
    </source>
</evidence>
<evidence type="ECO:0000259" key="3">
    <source>
        <dbReference type="Pfam" id="PF11887"/>
    </source>
</evidence>
<gene>
    <name evidence="4" type="ORF">GCM10023175_33020</name>
</gene>
<dbReference type="PANTHER" id="PTHR33371">
    <property type="entry name" value="INTERMEMBRANE PHOSPHOLIPID TRANSPORT SYSTEM BINDING PROTEIN MLAD-RELATED"/>
    <property type="match status" value="1"/>
</dbReference>
<dbReference type="Pfam" id="PF11887">
    <property type="entry name" value="Mce4_CUP1"/>
    <property type="match status" value="1"/>
</dbReference>